<evidence type="ECO:0000256" key="3">
    <source>
        <dbReference type="ARBA" id="ARBA00022827"/>
    </source>
</evidence>
<name>A0A3N0B143_9ACTN</name>
<reference evidence="8" key="1">
    <citation type="submission" date="2018-05" db="EMBL/GenBank/DDBJ databases">
        <title>Genome Sequencing of selected type strains of the family Eggerthellaceae.</title>
        <authorList>
            <person name="Danylec N."/>
            <person name="Stoll D.A."/>
            <person name="Doetsch A."/>
            <person name="Huch M."/>
        </authorList>
    </citation>
    <scope>NUCLEOTIDE SEQUENCE [LARGE SCALE GENOMIC DNA]</scope>
    <source>
        <strain evidence="8">DSM 24851</strain>
    </source>
</reference>
<protein>
    <submittedName>
        <fullName evidence="7">FAD-binding dehydrogenase</fullName>
    </submittedName>
    <submittedName>
        <fullName evidence="6">FAD-binding protein</fullName>
    </submittedName>
</protein>
<dbReference type="PRINTS" id="PR00368">
    <property type="entry name" value="FADPNR"/>
</dbReference>
<dbReference type="InterPro" id="IPR027477">
    <property type="entry name" value="Succ_DH/fumarate_Rdtase_cat_sf"/>
</dbReference>
<dbReference type="InterPro" id="IPR036188">
    <property type="entry name" value="FAD/NAD-bd_sf"/>
</dbReference>
<sequence>MELTRRDLFKFGGVAAAGAATAGMLASCAPSTAGTSETGAAVAEDGLPAFFAQPEPITDIAETKEFDIVVVGAGAAGVPCALAAAEAGAKVALIQKESLAISQGNTCDSLILDSADPEGTGPAGVAAVTSWITEQCVWRSHREQVDLWAKNSGEALTWLWEKATEAGCSIQDTTAKWTSTIQTIDGQPVKYFAFDFGPKPYNTGTGMQDLCAYFDGKDGLEIFYSCPAQQLVKDDSGKVVGVIAELDNQYVQFNGAKGVVIATGDYTNDDEMMAYYNPDMANMDRKQQNKTGDGQKMMVWAGARMEPVCGSKVQHDFDAGPGSMADMPFLCVKDDGTRFCNEARSAMAYMGNFLTSAEDTGWYSQIFDSKYMDDCADWPGMLYDPKMMEAYMPEVEGEKEGVYTDLIGTYSADTLEELAEKLGIDSANFVATVERYNELVEKGVDEDMGKEAKWLKSITEPPFYGIHRHIRLSAIVHGVNVNGEMNVLDADGNPIEGLYAIGNCAGNFFGSPDYPMDLPGLSLGRCHTQGYVVGKALAAK</sequence>
<keyword evidence="2" id="KW-0285">Flavoprotein</keyword>
<dbReference type="SUPFAM" id="SSF51905">
    <property type="entry name" value="FAD/NAD(P)-binding domain"/>
    <property type="match status" value="1"/>
</dbReference>
<evidence type="ECO:0000256" key="1">
    <source>
        <dbReference type="ARBA" id="ARBA00001974"/>
    </source>
</evidence>
<dbReference type="Proteomes" id="UP000269591">
    <property type="component" value="Unassembled WGS sequence"/>
</dbReference>
<dbReference type="InterPro" id="IPR050315">
    <property type="entry name" value="FAD-oxidoreductase_2"/>
</dbReference>
<dbReference type="InterPro" id="IPR003953">
    <property type="entry name" value="FAD-dep_OxRdtase_2_FAD-bd"/>
</dbReference>
<evidence type="ECO:0000313" key="6">
    <source>
        <dbReference type="EMBL" id="HJF65206.1"/>
    </source>
</evidence>
<keyword evidence="4" id="KW-0560">Oxidoreductase</keyword>
<evidence type="ECO:0000313" key="7">
    <source>
        <dbReference type="EMBL" id="RNL40847.1"/>
    </source>
</evidence>
<dbReference type="PANTHER" id="PTHR43400:SF7">
    <property type="entry name" value="FAD-DEPENDENT OXIDOREDUCTASE 2 FAD BINDING DOMAIN-CONTAINING PROTEIN"/>
    <property type="match status" value="1"/>
</dbReference>
<dbReference type="Gene3D" id="3.90.700.10">
    <property type="entry name" value="Succinate dehydrogenase/fumarate reductase flavoprotein, catalytic domain"/>
    <property type="match status" value="1"/>
</dbReference>
<dbReference type="PROSITE" id="PS51257">
    <property type="entry name" value="PROKAR_LIPOPROTEIN"/>
    <property type="match status" value="1"/>
</dbReference>
<evidence type="ECO:0000256" key="2">
    <source>
        <dbReference type="ARBA" id="ARBA00022630"/>
    </source>
</evidence>
<dbReference type="AlphaFoldDB" id="A0A3N0B143"/>
<evidence type="ECO:0000256" key="4">
    <source>
        <dbReference type="ARBA" id="ARBA00023002"/>
    </source>
</evidence>
<dbReference type="Pfam" id="PF00890">
    <property type="entry name" value="FAD_binding_2"/>
    <property type="match status" value="1"/>
</dbReference>
<accession>A0A3N0B143</accession>
<dbReference type="InterPro" id="IPR006311">
    <property type="entry name" value="TAT_signal"/>
</dbReference>
<dbReference type="Gene3D" id="3.50.50.60">
    <property type="entry name" value="FAD/NAD(P)-binding domain"/>
    <property type="match status" value="2"/>
</dbReference>
<dbReference type="GO" id="GO:0033765">
    <property type="term" value="F:steroid dehydrogenase activity, acting on the CH-CH group of donors"/>
    <property type="evidence" value="ECO:0007669"/>
    <property type="project" value="UniProtKB-ARBA"/>
</dbReference>
<dbReference type="PRINTS" id="PR00411">
    <property type="entry name" value="PNDRDTASEI"/>
</dbReference>
<organism evidence="7 8">
    <name type="scientific">Slackia equolifaciens</name>
    <dbReference type="NCBI Taxonomy" id="498718"/>
    <lineage>
        <taxon>Bacteria</taxon>
        <taxon>Bacillati</taxon>
        <taxon>Actinomycetota</taxon>
        <taxon>Coriobacteriia</taxon>
        <taxon>Eggerthellales</taxon>
        <taxon>Eggerthellaceae</taxon>
        <taxon>Slackia</taxon>
    </lineage>
</organism>
<dbReference type="Proteomes" id="UP000786989">
    <property type="component" value="Unassembled WGS sequence"/>
</dbReference>
<dbReference type="EMBL" id="DYWI01000060">
    <property type="protein sequence ID" value="HJF65206.1"/>
    <property type="molecule type" value="Genomic_DNA"/>
</dbReference>
<keyword evidence="8" id="KW-1185">Reference proteome</keyword>
<dbReference type="RefSeq" id="WP_123208466.1">
    <property type="nucleotide sequence ID" value="NZ_QIBX01000004.1"/>
</dbReference>
<reference evidence="6" key="3">
    <citation type="journal article" date="2021" name="PeerJ">
        <title>Extensive microbial diversity within the chicken gut microbiome revealed by metagenomics and culture.</title>
        <authorList>
            <person name="Gilroy R."/>
            <person name="Ravi A."/>
            <person name="Getino M."/>
            <person name="Pursley I."/>
            <person name="Horton D.L."/>
            <person name="Alikhan N.F."/>
            <person name="Baker D."/>
            <person name="Gharbi K."/>
            <person name="Hall N."/>
            <person name="Watson M."/>
            <person name="Adriaenssens E.M."/>
            <person name="Foster-Nyarko E."/>
            <person name="Jarju S."/>
            <person name="Secka A."/>
            <person name="Antonio M."/>
            <person name="Oren A."/>
            <person name="Chaudhuri R.R."/>
            <person name="La Ragione R."/>
            <person name="Hildebrand F."/>
            <person name="Pallen M.J."/>
        </authorList>
    </citation>
    <scope>NUCLEOTIDE SEQUENCE</scope>
    <source>
        <strain evidence="6">ChiGjej6B6-11269</strain>
    </source>
</reference>
<proteinExistence type="predicted"/>
<comment type="cofactor">
    <cofactor evidence="1">
        <name>FAD</name>
        <dbReference type="ChEBI" id="CHEBI:57692"/>
    </cofactor>
</comment>
<dbReference type="SUPFAM" id="SSF56425">
    <property type="entry name" value="Succinate dehydrogenase/fumarate reductase flavoprotein, catalytic domain"/>
    <property type="match status" value="1"/>
</dbReference>
<feature type="domain" description="FAD-dependent oxidoreductase 2 FAD-binding" evidence="5">
    <location>
        <begin position="67"/>
        <end position="507"/>
    </location>
</feature>
<reference evidence="7" key="2">
    <citation type="journal article" date="2019" name="Microbiol. Resour. Announc.">
        <title>Draft Genome Sequences of Type Strains of Gordonibacter faecihominis, Paraeggerthella hongkongensis, Parvibacter caecicola,Slackia equolifaciens, Slackia faecicanis, and Slackia isoflavoniconvertens.</title>
        <authorList>
            <person name="Danylec N."/>
            <person name="Stoll D.A."/>
            <person name="Dotsch A."/>
            <person name="Huch M."/>
        </authorList>
    </citation>
    <scope>NUCLEOTIDE SEQUENCE</scope>
    <source>
        <strain evidence="7">DSM 24851</strain>
    </source>
</reference>
<dbReference type="EMBL" id="QIBX01000004">
    <property type="protein sequence ID" value="RNL40847.1"/>
    <property type="molecule type" value="Genomic_DNA"/>
</dbReference>
<gene>
    <name evidence="7" type="ORF">DMP06_04045</name>
    <name evidence="6" type="ORF">K8U77_03695</name>
</gene>
<evidence type="ECO:0000313" key="8">
    <source>
        <dbReference type="Proteomes" id="UP000269591"/>
    </source>
</evidence>
<dbReference type="PROSITE" id="PS51318">
    <property type="entry name" value="TAT"/>
    <property type="match status" value="1"/>
</dbReference>
<dbReference type="PANTHER" id="PTHR43400">
    <property type="entry name" value="FUMARATE REDUCTASE"/>
    <property type="match status" value="1"/>
</dbReference>
<reference evidence="6" key="4">
    <citation type="submission" date="2021-09" db="EMBL/GenBank/DDBJ databases">
        <authorList>
            <person name="Gilroy R."/>
        </authorList>
    </citation>
    <scope>NUCLEOTIDE SEQUENCE</scope>
    <source>
        <strain evidence="6">ChiGjej6B6-11269</strain>
    </source>
</reference>
<comment type="caution">
    <text evidence="7">The sequence shown here is derived from an EMBL/GenBank/DDBJ whole genome shotgun (WGS) entry which is preliminary data.</text>
</comment>
<evidence type="ECO:0000259" key="5">
    <source>
        <dbReference type="Pfam" id="PF00890"/>
    </source>
</evidence>
<keyword evidence="3" id="KW-0274">FAD</keyword>
<dbReference type="OrthoDB" id="9813348at2"/>